<dbReference type="InterPro" id="IPR042175">
    <property type="entry name" value="Cell/Rod_MreC_2"/>
</dbReference>
<dbReference type="EMBL" id="JAATJE010000001">
    <property type="protein sequence ID" value="NJC33228.1"/>
    <property type="molecule type" value="Genomic_DNA"/>
</dbReference>
<feature type="domain" description="Rod shape-determining protein MreC beta-barrel core" evidence="6">
    <location>
        <begin position="134"/>
        <end position="273"/>
    </location>
</feature>
<protein>
    <recommendedName>
        <fullName evidence="2">Cell shape-determining protein MreC</fullName>
    </recommendedName>
    <alternativeName>
        <fullName evidence="4">Cell shape protein MreC</fullName>
    </alternativeName>
</protein>
<keyword evidence="5" id="KW-1133">Transmembrane helix</keyword>
<dbReference type="InterPro" id="IPR042177">
    <property type="entry name" value="Cell/Rod_1"/>
</dbReference>
<evidence type="ECO:0000256" key="3">
    <source>
        <dbReference type="ARBA" id="ARBA00022960"/>
    </source>
</evidence>
<keyword evidence="8" id="KW-1185">Reference proteome</keyword>
<dbReference type="PANTHER" id="PTHR34138">
    <property type="entry name" value="CELL SHAPE-DETERMINING PROTEIN MREC"/>
    <property type="match status" value="1"/>
</dbReference>
<evidence type="ECO:0000256" key="1">
    <source>
        <dbReference type="ARBA" id="ARBA00009369"/>
    </source>
</evidence>
<proteinExistence type="inferred from homology"/>
<sequence>MPPPRSRPGHSRRAQYGLFFGYVAAVTGMLVAALLLVASVLDPRGYNAIATAATDVTAPLQGGGRGVGRALQDAVDGIAAYVEAGSKNRLLTRELADSRTRLIAAAATERQNRELRALLGISAARPDPVAAARIVGSTPVGGRRFATIDAGASSGVRPGQPVLAAPGLVGRVEAVGQWSARVQLLTDGGNVVPVRRATDGLAGIATGTGDGAIDVRPLVSGANPFRQGDVIVTSGVGGVYAPGIPIGTVSRLTPDGALVRPRADPSAIDFALVYPLYLQPLPPPPPPPAD</sequence>
<evidence type="ECO:0000256" key="4">
    <source>
        <dbReference type="ARBA" id="ARBA00032089"/>
    </source>
</evidence>
<dbReference type="InterPro" id="IPR055342">
    <property type="entry name" value="MreC_beta-barrel_core"/>
</dbReference>
<evidence type="ECO:0000259" key="6">
    <source>
        <dbReference type="Pfam" id="PF04085"/>
    </source>
</evidence>
<dbReference type="Gene3D" id="2.40.10.350">
    <property type="entry name" value="Rod shape-determining protein MreC, domain 2"/>
    <property type="match status" value="1"/>
</dbReference>
<keyword evidence="3" id="KW-0133">Cell shape</keyword>
<dbReference type="Pfam" id="PF04085">
    <property type="entry name" value="MreC"/>
    <property type="match status" value="1"/>
</dbReference>
<dbReference type="RefSeq" id="WP_167953069.1">
    <property type="nucleotide sequence ID" value="NZ_JAATJE010000001.1"/>
</dbReference>
<gene>
    <name evidence="7" type="ORF">GGR88_000702</name>
</gene>
<keyword evidence="5" id="KW-0472">Membrane</keyword>
<dbReference type="InterPro" id="IPR007221">
    <property type="entry name" value="MreC"/>
</dbReference>
<keyword evidence="5" id="KW-0812">Transmembrane</keyword>
<comment type="similarity">
    <text evidence="1">Belongs to the MreC family.</text>
</comment>
<comment type="caution">
    <text evidence="7">The sequence shown here is derived from an EMBL/GenBank/DDBJ whole genome shotgun (WGS) entry which is preliminary data.</text>
</comment>
<dbReference type="Gene3D" id="2.40.10.340">
    <property type="entry name" value="Rod shape-determining protein MreC, domain 1"/>
    <property type="match status" value="1"/>
</dbReference>
<reference evidence="7 8" key="1">
    <citation type="submission" date="2020-03" db="EMBL/GenBank/DDBJ databases">
        <title>Genomic Encyclopedia of Type Strains, Phase IV (KMG-IV): sequencing the most valuable type-strain genomes for metagenomic binning, comparative biology and taxonomic classification.</title>
        <authorList>
            <person name="Goeker M."/>
        </authorList>
    </citation>
    <scope>NUCLEOTIDE SEQUENCE [LARGE SCALE GENOMIC DNA]</scope>
    <source>
        <strain evidence="7 8">DSM 27651</strain>
    </source>
</reference>
<feature type="transmembrane region" description="Helical" evidence="5">
    <location>
        <begin position="20"/>
        <end position="41"/>
    </location>
</feature>
<evidence type="ECO:0000256" key="5">
    <source>
        <dbReference type="SAM" id="Phobius"/>
    </source>
</evidence>
<organism evidence="7 8">
    <name type="scientific">Sphingomonas jejuensis</name>
    <dbReference type="NCBI Taxonomy" id="904715"/>
    <lineage>
        <taxon>Bacteria</taxon>
        <taxon>Pseudomonadati</taxon>
        <taxon>Pseudomonadota</taxon>
        <taxon>Alphaproteobacteria</taxon>
        <taxon>Sphingomonadales</taxon>
        <taxon>Sphingomonadaceae</taxon>
        <taxon>Sphingomonas</taxon>
    </lineage>
</organism>
<evidence type="ECO:0000313" key="7">
    <source>
        <dbReference type="EMBL" id="NJC33228.1"/>
    </source>
</evidence>
<dbReference type="PANTHER" id="PTHR34138:SF1">
    <property type="entry name" value="CELL SHAPE-DETERMINING PROTEIN MREC"/>
    <property type="match status" value="1"/>
</dbReference>
<evidence type="ECO:0000256" key="2">
    <source>
        <dbReference type="ARBA" id="ARBA00013855"/>
    </source>
</evidence>
<evidence type="ECO:0000313" key="8">
    <source>
        <dbReference type="Proteomes" id="UP000734218"/>
    </source>
</evidence>
<accession>A0ABX0XIQ6</accession>
<name>A0ABX0XIQ6_9SPHN</name>
<dbReference type="Proteomes" id="UP000734218">
    <property type="component" value="Unassembled WGS sequence"/>
</dbReference>